<proteinExistence type="predicted"/>
<dbReference type="InterPro" id="IPR011990">
    <property type="entry name" value="TPR-like_helical_dom_sf"/>
</dbReference>
<evidence type="ECO:0000256" key="1">
    <source>
        <dbReference type="SAM" id="MobiDB-lite"/>
    </source>
</evidence>
<name>A0A0L0SSF7_ALLM3</name>
<protein>
    <submittedName>
        <fullName evidence="2">Uncharacterized protein</fullName>
    </submittedName>
</protein>
<sequence>MPPKRAKGLKQSAAPAAKRARTEADTPSPTPGANDPQPVYVGEVDEEDDVAELVALATAAKAKLAAGDEHGKPLARGTVHEAQRLLNVETLLHAERRAVLLALATALVLLAAYDAKALDNSPTEVVDVATGHVDEAAAITENDKVVPGVPSVENVRAYVALSDAVLSDDAEALSKAVKELTAQLTGDDHETLAWLAQRRLETAEDVDAWADACTALWTSLATDATEGAETARELGQGLCLLAKATAIVEEQGELAGEDDGQVDKKVVKRARKMLEKAETHIKAAINTDSHPSAQHFVPLAETHVNLGTIGELLDESACSVCARYEQAVAAFKKAREHDPEAVDEDVVEGLQTTIAEIRAEEDDE</sequence>
<gene>
    <name evidence="2" type="ORF">AMAG_10948</name>
</gene>
<accession>A0A0L0SSF7</accession>
<organism evidence="2 3">
    <name type="scientific">Allomyces macrogynus (strain ATCC 38327)</name>
    <name type="common">Allomyces javanicus var. macrogynus</name>
    <dbReference type="NCBI Taxonomy" id="578462"/>
    <lineage>
        <taxon>Eukaryota</taxon>
        <taxon>Fungi</taxon>
        <taxon>Fungi incertae sedis</taxon>
        <taxon>Blastocladiomycota</taxon>
        <taxon>Blastocladiomycetes</taxon>
        <taxon>Blastocladiales</taxon>
        <taxon>Blastocladiaceae</taxon>
        <taxon>Allomyces</taxon>
    </lineage>
</organism>
<evidence type="ECO:0000313" key="2">
    <source>
        <dbReference type="EMBL" id="KNE65305.1"/>
    </source>
</evidence>
<keyword evidence="3" id="KW-1185">Reference proteome</keyword>
<dbReference type="Proteomes" id="UP000054350">
    <property type="component" value="Unassembled WGS sequence"/>
</dbReference>
<dbReference type="EMBL" id="GG745347">
    <property type="protein sequence ID" value="KNE65305.1"/>
    <property type="molecule type" value="Genomic_DNA"/>
</dbReference>
<reference evidence="2 3" key="1">
    <citation type="submission" date="2009-11" db="EMBL/GenBank/DDBJ databases">
        <title>Annotation of Allomyces macrogynus ATCC 38327.</title>
        <authorList>
            <consortium name="The Broad Institute Genome Sequencing Platform"/>
            <person name="Russ C."/>
            <person name="Cuomo C."/>
            <person name="Burger G."/>
            <person name="Gray M.W."/>
            <person name="Holland P.W.H."/>
            <person name="King N."/>
            <person name="Lang F.B.F."/>
            <person name="Roger A.J."/>
            <person name="Ruiz-Trillo I."/>
            <person name="Young S.K."/>
            <person name="Zeng Q."/>
            <person name="Gargeya S."/>
            <person name="Fitzgerald M."/>
            <person name="Haas B."/>
            <person name="Abouelleil A."/>
            <person name="Alvarado L."/>
            <person name="Arachchi H.M."/>
            <person name="Berlin A."/>
            <person name="Chapman S.B."/>
            <person name="Gearin G."/>
            <person name="Goldberg J."/>
            <person name="Griggs A."/>
            <person name="Gujja S."/>
            <person name="Hansen M."/>
            <person name="Heiman D."/>
            <person name="Howarth C."/>
            <person name="Larimer J."/>
            <person name="Lui A."/>
            <person name="MacDonald P.J.P."/>
            <person name="McCowen C."/>
            <person name="Montmayeur A."/>
            <person name="Murphy C."/>
            <person name="Neiman D."/>
            <person name="Pearson M."/>
            <person name="Priest M."/>
            <person name="Roberts A."/>
            <person name="Saif S."/>
            <person name="Shea T."/>
            <person name="Sisk P."/>
            <person name="Stolte C."/>
            <person name="Sykes S."/>
            <person name="Wortman J."/>
            <person name="Nusbaum C."/>
            <person name="Birren B."/>
        </authorList>
    </citation>
    <scope>NUCLEOTIDE SEQUENCE [LARGE SCALE GENOMIC DNA]</scope>
    <source>
        <strain evidence="2 3">ATCC 38327</strain>
    </source>
</reference>
<evidence type="ECO:0000313" key="3">
    <source>
        <dbReference type="Proteomes" id="UP000054350"/>
    </source>
</evidence>
<dbReference type="OrthoDB" id="5564239at2759"/>
<dbReference type="AlphaFoldDB" id="A0A0L0SSF7"/>
<reference evidence="3" key="2">
    <citation type="submission" date="2009-11" db="EMBL/GenBank/DDBJ databases">
        <title>The Genome Sequence of Allomyces macrogynus strain ATCC 38327.</title>
        <authorList>
            <consortium name="The Broad Institute Genome Sequencing Platform"/>
            <person name="Russ C."/>
            <person name="Cuomo C."/>
            <person name="Shea T."/>
            <person name="Young S.K."/>
            <person name="Zeng Q."/>
            <person name="Koehrsen M."/>
            <person name="Haas B."/>
            <person name="Borodovsky M."/>
            <person name="Guigo R."/>
            <person name="Alvarado L."/>
            <person name="Berlin A."/>
            <person name="Borenstein D."/>
            <person name="Chen Z."/>
            <person name="Engels R."/>
            <person name="Freedman E."/>
            <person name="Gellesch M."/>
            <person name="Goldberg J."/>
            <person name="Griggs A."/>
            <person name="Gujja S."/>
            <person name="Heiman D."/>
            <person name="Hepburn T."/>
            <person name="Howarth C."/>
            <person name="Jen D."/>
            <person name="Larson L."/>
            <person name="Lewis B."/>
            <person name="Mehta T."/>
            <person name="Park D."/>
            <person name="Pearson M."/>
            <person name="Roberts A."/>
            <person name="Saif S."/>
            <person name="Shenoy N."/>
            <person name="Sisk P."/>
            <person name="Stolte C."/>
            <person name="Sykes S."/>
            <person name="Walk T."/>
            <person name="White J."/>
            <person name="Yandava C."/>
            <person name="Burger G."/>
            <person name="Gray M.W."/>
            <person name="Holland P.W.H."/>
            <person name="King N."/>
            <person name="Lang F.B.F."/>
            <person name="Roger A.J."/>
            <person name="Ruiz-Trillo I."/>
            <person name="Lander E."/>
            <person name="Nusbaum C."/>
        </authorList>
    </citation>
    <scope>NUCLEOTIDE SEQUENCE [LARGE SCALE GENOMIC DNA]</scope>
    <source>
        <strain evidence="3">ATCC 38327</strain>
    </source>
</reference>
<feature type="region of interest" description="Disordered" evidence="1">
    <location>
        <begin position="1"/>
        <end position="40"/>
    </location>
</feature>
<dbReference type="VEuPathDB" id="FungiDB:AMAG_10948"/>
<dbReference type="Gene3D" id="1.25.40.10">
    <property type="entry name" value="Tetratricopeptide repeat domain"/>
    <property type="match status" value="1"/>
</dbReference>